<dbReference type="PROSITE" id="PS51257">
    <property type="entry name" value="PROKAR_LIPOPROTEIN"/>
    <property type="match status" value="1"/>
</dbReference>
<dbReference type="OrthoDB" id="1062680at2"/>
<dbReference type="Pfam" id="PF14054">
    <property type="entry name" value="DUF4249"/>
    <property type="match status" value="1"/>
</dbReference>
<name>A0A5S3PQT5_9FLAO</name>
<dbReference type="Proteomes" id="UP000310314">
    <property type="component" value="Unassembled WGS sequence"/>
</dbReference>
<dbReference type="AlphaFoldDB" id="A0A5S3PQT5"/>
<protein>
    <submittedName>
        <fullName evidence="1">DUF4249 domain-containing protein</fullName>
    </submittedName>
</protein>
<sequence length="429" mass="48799">MKKFRYISAIILIFTSCVEQFDISDELPDNIAESILVVEATITDAIEVQKVFLKRASNLGQVNLQEYDYNPNLREFPVEDLTNYEENAAVTIVDDMGIRFDFSESEPGTYLSNSPFAVEIGSEYQLQVTTSINEDIRSDFRNVPGKSQITNLYAERIVNDSGIEGMAIYADGDDSSGIADHFRYVYEETYKIIAPKWTDKEINVIFEGNLINETPILEVVDRPQEEQTCYGTANSTDIILESTINLEFPEVKRKLVRFIDRDNAILTHRYSILVKQLVQSQSSYQYYERLRSFTKSESVFSEIQPGFLEGNLKSSAGTPVIGYFEVSSVSEKRIFFDYEDFFQGEELPPYFFGFNCERILSPPLLRIDGCPTPISEQVGFELVEYLDLNDGSLNDFLLISCPGPYLVTPRICGDCTLLGSNVKPDFWID</sequence>
<evidence type="ECO:0000313" key="2">
    <source>
        <dbReference type="Proteomes" id="UP000310314"/>
    </source>
</evidence>
<evidence type="ECO:0000313" key="1">
    <source>
        <dbReference type="EMBL" id="TMM57107.1"/>
    </source>
</evidence>
<reference evidence="1 2" key="1">
    <citation type="submission" date="2019-05" db="EMBL/GenBank/DDBJ databases">
        <authorList>
            <person name="Zhang J.-Y."/>
            <person name="Feg X."/>
            <person name="Du Z.-J."/>
        </authorList>
    </citation>
    <scope>NUCLEOTIDE SEQUENCE [LARGE SCALE GENOMIC DNA]</scope>
    <source>
        <strain evidence="1 2">RZ26</strain>
    </source>
</reference>
<organism evidence="1 2">
    <name type="scientific">Maribacter algarum</name>
    <name type="common">ex Zhang et al. 2020</name>
    <dbReference type="NCBI Taxonomy" id="2578118"/>
    <lineage>
        <taxon>Bacteria</taxon>
        <taxon>Pseudomonadati</taxon>
        <taxon>Bacteroidota</taxon>
        <taxon>Flavobacteriia</taxon>
        <taxon>Flavobacteriales</taxon>
        <taxon>Flavobacteriaceae</taxon>
        <taxon>Maribacter</taxon>
    </lineage>
</organism>
<keyword evidence="2" id="KW-1185">Reference proteome</keyword>
<proteinExistence type="predicted"/>
<accession>A0A5S3PQT5</accession>
<dbReference type="InterPro" id="IPR025345">
    <property type="entry name" value="DUF4249"/>
</dbReference>
<dbReference type="RefSeq" id="WP_138658089.1">
    <property type="nucleotide sequence ID" value="NZ_VATY01000002.1"/>
</dbReference>
<dbReference type="EMBL" id="VATY01000002">
    <property type="protein sequence ID" value="TMM57107.1"/>
    <property type="molecule type" value="Genomic_DNA"/>
</dbReference>
<comment type="caution">
    <text evidence="1">The sequence shown here is derived from an EMBL/GenBank/DDBJ whole genome shotgun (WGS) entry which is preliminary data.</text>
</comment>
<gene>
    <name evidence="1" type="ORF">FEE95_11490</name>
</gene>